<comment type="caution">
    <text evidence="15">The sequence shown here is derived from an EMBL/GenBank/DDBJ whole genome shotgun (WGS) entry which is preliminary data.</text>
</comment>
<organism evidence="15 16">
    <name type="scientific">Scyliorhinus torazame</name>
    <name type="common">Cloudy catshark</name>
    <name type="synonym">Catulus torazame</name>
    <dbReference type="NCBI Taxonomy" id="75743"/>
    <lineage>
        <taxon>Eukaryota</taxon>
        <taxon>Metazoa</taxon>
        <taxon>Chordata</taxon>
        <taxon>Craniata</taxon>
        <taxon>Vertebrata</taxon>
        <taxon>Chondrichthyes</taxon>
        <taxon>Elasmobranchii</taxon>
        <taxon>Galeomorphii</taxon>
        <taxon>Galeoidea</taxon>
        <taxon>Carcharhiniformes</taxon>
        <taxon>Scyliorhinidae</taxon>
        <taxon>Scyliorhinus</taxon>
    </lineage>
</organism>
<keyword evidence="9 14" id="KW-0333">Golgi apparatus</keyword>
<dbReference type="GO" id="GO:0000139">
    <property type="term" value="C:Golgi membrane"/>
    <property type="evidence" value="ECO:0007669"/>
    <property type="project" value="UniProtKB-SubCell"/>
</dbReference>
<dbReference type="PANTHER" id="PTHR11214:SF265">
    <property type="entry name" value="BETA-1,3-GALACTOSYLTRANSFERASE 5"/>
    <property type="match status" value="1"/>
</dbReference>
<dbReference type="STRING" id="75743.A0A401NY03"/>
<evidence type="ECO:0000256" key="6">
    <source>
        <dbReference type="ARBA" id="ARBA00022692"/>
    </source>
</evidence>
<evidence type="ECO:0000256" key="9">
    <source>
        <dbReference type="ARBA" id="ARBA00023034"/>
    </source>
</evidence>
<dbReference type="Pfam" id="PF01762">
    <property type="entry name" value="Galactosyl_T"/>
    <property type="match status" value="2"/>
</dbReference>
<dbReference type="GO" id="GO:0006493">
    <property type="term" value="P:protein O-linked glycosylation"/>
    <property type="evidence" value="ECO:0007669"/>
    <property type="project" value="TreeGrafter"/>
</dbReference>
<dbReference type="EMBL" id="BFAA01000089">
    <property type="protein sequence ID" value="GCB65746.1"/>
    <property type="molecule type" value="Genomic_DNA"/>
</dbReference>
<evidence type="ECO:0000256" key="12">
    <source>
        <dbReference type="ARBA" id="ARBA00023180"/>
    </source>
</evidence>
<comment type="pathway">
    <text evidence="2">Protein modification; protein glycosylation.</text>
</comment>
<evidence type="ECO:0000256" key="5">
    <source>
        <dbReference type="ARBA" id="ARBA00022679"/>
    </source>
</evidence>
<dbReference type="EC" id="2.4.1.-" evidence="14"/>
<comment type="similarity">
    <text evidence="3 14">Belongs to the glycosyltransferase 31 family.</text>
</comment>
<dbReference type="Gene3D" id="3.90.550.50">
    <property type="match status" value="2"/>
</dbReference>
<dbReference type="InterPro" id="IPR002659">
    <property type="entry name" value="Glyco_trans_31"/>
</dbReference>
<evidence type="ECO:0000256" key="11">
    <source>
        <dbReference type="ARBA" id="ARBA00023136"/>
    </source>
</evidence>
<accession>A0A401NY03</accession>
<proteinExistence type="inferred from homology"/>
<dbReference type="OrthoDB" id="2139606at2759"/>
<dbReference type="GO" id="GO:0005783">
    <property type="term" value="C:endoplasmic reticulum"/>
    <property type="evidence" value="ECO:0007669"/>
    <property type="project" value="TreeGrafter"/>
</dbReference>
<name>A0A401NY03_SCYTO</name>
<keyword evidence="16" id="KW-1185">Reference proteome</keyword>
<evidence type="ECO:0000256" key="1">
    <source>
        <dbReference type="ARBA" id="ARBA00004323"/>
    </source>
</evidence>
<keyword evidence="6" id="KW-0812">Transmembrane</keyword>
<dbReference type="PANTHER" id="PTHR11214">
    <property type="entry name" value="BETA-1,3-N-ACETYLGLUCOSAMINYLTRANSFERASE"/>
    <property type="match status" value="1"/>
</dbReference>
<evidence type="ECO:0000256" key="8">
    <source>
        <dbReference type="ARBA" id="ARBA00022989"/>
    </source>
</evidence>
<dbReference type="OMA" id="RWAVKHC"/>
<evidence type="ECO:0000313" key="16">
    <source>
        <dbReference type="Proteomes" id="UP000288216"/>
    </source>
</evidence>
<dbReference type="Proteomes" id="UP000288216">
    <property type="component" value="Unassembled WGS sequence"/>
</dbReference>
<keyword evidence="11" id="KW-0472">Membrane</keyword>
<keyword evidence="7" id="KW-0735">Signal-anchor</keyword>
<keyword evidence="8" id="KW-1133">Transmembrane helix</keyword>
<protein>
    <recommendedName>
        <fullName evidence="14">Hexosyltransferase</fullName>
        <ecNumber evidence="14">2.4.1.-</ecNumber>
    </recommendedName>
</protein>
<keyword evidence="12" id="KW-0325">Glycoprotein</keyword>
<dbReference type="FunFam" id="3.90.550.50:FF:000001">
    <property type="entry name" value="Hexosyltransferase"/>
    <property type="match status" value="2"/>
</dbReference>
<evidence type="ECO:0000256" key="10">
    <source>
        <dbReference type="ARBA" id="ARBA00023098"/>
    </source>
</evidence>
<comment type="subcellular location">
    <subcellularLocation>
        <location evidence="1 14">Golgi apparatus membrane</location>
        <topology evidence="1 14">Single-pass type II membrane protein</topology>
    </subcellularLocation>
</comment>
<evidence type="ECO:0000256" key="14">
    <source>
        <dbReference type="RuleBase" id="RU363063"/>
    </source>
</evidence>
<keyword evidence="10" id="KW-0443">Lipid metabolism</keyword>
<evidence type="ECO:0000256" key="13">
    <source>
        <dbReference type="ARBA" id="ARBA00048834"/>
    </source>
</evidence>
<evidence type="ECO:0000256" key="7">
    <source>
        <dbReference type="ARBA" id="ARBA00022968"/>
    </source>
</evidence>
<gene>
    <name evidence="15" type="ORF">scyTo_0000459</name>
</gene>
<reference evidence="15 16" key="1">
    <citation type="journal article" date="2018" name="Nat. Ecol. Evol.">
        <title>Shark genomes provide insights into elasmobranch evolution and the origin of vertebrates.</title>
        <authorList>
            <person name="Hara Y"/>
            <person name="Yamaguchi K"/>
            <person name="Onimaru K"/>
            <person name="Kadota M"/>
            <person name="Koyanagi M"/>
            <person name="Keeley SD"/>
            <person name="Tatsumi K"/>
            <person name="Tanaka K"/>
            <person name="Motone F"/>
            <person name="Kageyama Y"/>
            <person name="Nozu R"/>
            <person name="Adachi N"/>
            <person name="Nishimura O"/>
            <person name="Nakagawa R"/>
            <person name="Tanegashima C"/>
            <person name="Kiyatake I"/>
            <person name="Matsumoto R"/>
            <person name="Murakumo K"/>
            <person name="Nishida K"/>
            <person name="Terakita A"/>
            <person name="Kuratani S"/>
            <person name="Sato K"/>
            <person name="Hyodo S Kuraku.S."/>
        </authorList>
    </citation>
    <scope>NUCLEOTIDE SEQUENCE [LARGE SCALE GENOMIC DNA]</scope>
</reference>
<sequence>MRPDSKCDSTPPFLVVLVTSHQHGFKARSAIRQTCGGKKTANGKTVVTYFLLGYNWEHQANLLREDLLHKDMIQKDFQDTYYNLTTKVLMGLEWMSLYCPSATFVMKTDSDMFVNVNYLVDILSQTSIRNIFTGFIIRNAPAIRDKSHKWYVSEKEYPLKTFPPYCSDLNDANFLTRPDSNCNADPPFLVLLVVSAQGEYKARSAIRHTWGKERTAHGKRVVTYFLLGYSRKHQARLLREQMLHKDIIQKDFNDTYYNLTIKVLMGLQCVTRFCSSSNFEMETDSDMFVNVAYLIELLSHWSPKDIFTGDITRNAKVIREESSKWYVNGNEYPLDNYPPFCTGSGYVLSTDVACRVWKVSRRIRKLKLEDVFVGLCIVELHLDPVQIHGRQLFHNSNVPFSVCAYRNLVTSHAVHSYQQLIYQKAMEAGDTDDCPYGTWSERLKRR</sequence>
<evidence type="ECO:0000256" key="4">
    <source>
        <dbReference type="ARBA" id="ARBA00022676"/>
    </source>
</evidence>
<comment type="catalytic activity">
    <reaction evidence="13">
        <text>a globoside Gb4Cer (d18:1(4E)) + UDP-alpha-D-galactose = a globoside GalGb4Cer (d18:1(4E)) + UDP + H(+)</text>
        <dbReference type="Rhea" id="RHEA:41996"/>
        <dbReference type="ChEBI" id="CHEBI:15378"/>
        <dbReference type="ChEBI" id="CHEBI:18259"/>
        <dbReference type="ChEBI" id="CHEBI:58223"/>
        <dbReference type="ChEBI" id="CHEBI:62571"/>
        <dbReference type="ChEBI" id="CHEBI:66914"/>
    </reaction>
    <physiologicalReaction direction="left-to-right" evidence="13">
        <dbReference type="Rhea" id="RHEA:41997"/>
    </physiologicalReaction>
</comment>
<keyword evidence="5" id="KW-0808">Transferase</keyword>
<keyword evidence="4 14" id="KW-0328">Glycosyltransferase</keyword>
<evidence type="ECO:0000256" key="3">
    <source>
        <dbReference type="ARBA" id="ARBA00008661"/>
    </source>
</evidence>
<dbReference type="GO" id="GO:0008499">
    <property type="term" value="F:N-acetyl-beta-D-glucosaminide beta-(1,3)-galactosyltransferase activity"/>
    <property type="evidence" value="ECO:0007669"/>
    <property type="project" value="TreeGrafter"/>
</dbReference>
<dbReference type="GO" id="GO:0006629">
    <property type="term" value="P:lipid metabolic process"/>
    <property type="evidence" value="ECO:0007669"/>
    <property type="project" value="UniProtKB-KW"/>
</dbReference>
<evidence type="ECO:0000313" key="15">
    <source>
        <dbReference type="EMBL" id="GCB65746.1"/>
    </source>
</evidence>
<evidence type="ECO:0000256" key="2">
    <source>
        <dbReference type="ARBA" id="ARBA00004922"/>
    </source>
</evidence>
<dbReference type="AlphaFoldDB" id="A0A401NY03"/>